<keyword evidence="1" id="KW-0378">Hydrolase</keyword>
<dbReference type="EMBL" id="CP043494">
    <property type="protein sequence ID" value="WNG52793.1"/>
    <property type="molecule type" value="Genomic_DNA"/>
</dbReference>
<proteinExistence type="predicted"/>
<evidence type="ECO:0000313" key="1">
    <source>
        <dbReference type="EMBL" id="WNG52793.1"/>
    </source>
</evidence>
<sequence>MEVLACVRSGGRRRVLAYVKEAGGVRAIVEHLGLPRAGARLAPERGPPQAAWC</sequence>
<protein>
    <submittedName>
        <fullName evidence="1">ATP-dependent helicase HrpA</fullName>
    </submittedName>
</protein>
<reference evidence="1 2" key="1">
    <citation type="submission" date="2019-08" db="EMBL/GenBank/DDBJ databases">
        <title>Archangium and Cystobacter genomes.</title>
        <authorList>
            <person name="Chen I.-C.K."/>
            <person name="Wielgoss S."/>
        </authorList>
    </citation>
    <scope>NUCLEOTIDE SEQUENCE [LARGE SCALE GENOMIC DNA]</scope>
    <source>
        <strain evidence="1 2">Cbm 6</strain>
    </source>
</reference>
<keyword evidence="1" id="KW-0347">Helicase</keyword>
<keyword evidence="1" id="KW-0547">Nucleotide-binding</keyword>
<gene>
    <name evidence="1" type="ORF">F0U60_36945</name>
</gene>
<evidence type="ECO:0000313" key="2">
    <source>
        <dbReference type="Proteomes" id="UP001611383"/>
    </source>
</evidence>
<accession>A0ABY9XBP3</accession>
<keyword evidence="2" id="KW-1185">Reference proteome</keyword>
<dbReference type="Proteomes" id="UP001611383">
    <property type="component" value="Chromosome"/>
</dbReference>
<keyword evidence="1" id="KW-0067">ATP-binding</keyword>
<organism evidence="1 2">
    <name type="scientific">Archangium minus</name>
    <dbReference type="NCBI Taxonomy" id="83450"/>
    <lineage>
        <taxon>Bacteria</taxon>
        <taxon>Pseudomonadati</taxon>
        <taxon>Myxococcota</taxon>
        <taxon>Myxococcia</taxon>
        <taxon>Myxococcales</taxon>
        <taxon>Cystobacterineae</taxon>
        <taxon>Archangiaceae</taxon>
        <taxon>Archangium</taxon>
    </lineage>
</organism>
<name>A0ABY9XBP3_9BACT</name>
<dbReference type="GO" id="GO:0004386">
    <property type="term" value="F:helicase activity"/>
    <property type="evidence" value="ECO:0007669"/>
    <property type="project" value="UniProtKB-KW"/>
</dbReference>